<dbReference type="AlphaFoldDB" id="A0AAU9LQ08"/>
<proteinExistence type="inferred from homology"/>
<protein>
    <recommendedName>
        <fullName evidence="9">Endoglucanase</fullName>
        <ecNumber evidence="9">3.2.1.4</ecNumber>
    </recommendedName>
</protein>
<keyword evidence="3 8" id="KW-0378">Hydrolase</keyword>
<dbReference type="GO" id="GO:0030245">
    <property type="term" value="P:cellulose catabolic process"/>
    <property type="evidence" value="ECO:0007669"/>
    <property type="project" value="UniProtKB-KW"/>
</dbReference>
<feature type="signal peptide" evidence="9">
    <location>
        <begin position="1"/>
        <end position="25"/>
    </location>
</feature>
<feature type="active site" evidence="8">
    <location>
        <position position="407"/>
    </location>
</feature>
<evidence type="ECO:0000256" key="9">
    <source>
        <dbReference type="RuleBase" id="RU361166"/>
    </source>
</evidence>
<dbReference type="InterPro" id="IPR001701">
    <property type="entry name" value="Glyco_hydro_9"/>
</dbReference>
<dbReference type="InterPro" id="IPR008928">
    <property type="entry name" value="6-hairpin_glycosidase_sf"/>
</dbReference>
<keyword evidence="12" id="KW-1185">Reference proteome</keyword>
<feature type="domain" description="Glycoside hydrolase family 9" evidence="10">
    <location>
        <begin position="37"/>
        <end position="480"/>
    </location>
</feature>
<dbReference type="Pfam" id="PF00759">
    <property type="entry name" value="Glyco_hydro_9"/>
    <property type="match status" value="1"/>
</dbReference>
<keyword evidence="7 8" id="KW-0624">Polysaccharide degradation</keyword>
<name>A0AAU9LQ08_9ASTR</name>
<dbReference type="PROSITE" id="PS00592">
    <property type="entry name" value="GH9_2"/>
    <property type="match status" value="1"/>
</dbReference>
<keyword evidence="6 8" id="KW-0326">Glycosidase</keyword>
<dbReference type="InterPro" id="IPR012341">
    <property type="entry name" value="6hp_glycosidase-like_sf"/>
</dbReference>
<evidence type="ECO:0000256" key="6">
    <source>
        <dbReference type="ARBA" id="ARBA00023295"/>
    </source>
</evidence>
<comment type="caution">
    <text evidence="11">The sequence shown here is derived from an EMBL/GenBank/DDBJ whole genome shotgun (WGS) entry which is preliminary data.</text>
</comment>
<dbReference type="Gene3D" id="1.50.10.10">
    <property type="match status" value="1"/>
</dbReference>
<dbReference type="EMBL" id="CAKMRJ010000001">
    <property type="protein sequence ID" value="CAH1415484.1"/>
    <property type="molecule type" value="Genomic_DNA"/>
</dbReference>
<evidence type="ECO:0000259" key="10">
    <source>
        <dbReference type="Pfam" id="PF00759"/>
    </source>
</evidence>
<evidence type="ECO:0000256" key="1">
    <source>
        <dbReference type="ARBA" id="ARBA00000966"/>
    </source>
</evidence>
<evidence type="ECO:0000256" key="8">
    <source>
        <dbReference type="PROSITE-ProRule" id="PRU10059"/>
    </source>
</evidence>
<evidence type="ECO:0000256" key="4">
    <source>
        <dbReference type="ARBA" id="ARBA00023001"/>
    </source>
</evidence>
<dbReference type="InterPro" id="IPR018221">
    <property type="entry name" value="Glyco_hydro_9_His_AS"/>
</dbReference>
<dbReference type="EC" id="3.2.1.4" evidence="9"/>
<reference evidence="11 12" key="1">
    <citation type="submission" date="2022-01" db="EMBL/GenBank/DDBJ databases">
        <authorList>
            <person name="Xiong W."/>
            <person name="Schranz E."/>
        </authorList>
    </citation>
    <scope>NUCLEOTIDE SEQUENCE [LARGE SCALE GENOMIC DNA]</scope>
</reference>
<evidence type="ECO:0000256" key="7">
    <source>
        <dbReference type="ARBA" id="ARBA00023326"/>
    </source>
</evidence>
<dbReference type="FunFam" id="1.50.10.10:FF:000020">
    <property type="entry name" value="Endoglucanase"/>
    <property type="match status" value="1"/>
</dbReference>
<feature type="chain" id="PRO_5043087885" description="Endoglucanase" evidence="9">
    <location>
        <begin position="26"/>
        <end position="507"/>
    </location>
</feature>
<evidence type="ECO:0000256" key="3">
    <source>
        <dbReference type="ARBA" id="ARBA00022801"/>
    </source>
</evidence>
<dbReference type="SUPFAM" id="SSF48208">
    <property type="entry name" value="Six-hairpin glycosidases"/>
    <property type="match status" value="1"/>
</dbReference>
<keyword evidence="4 9" id="KW-0136">Cellulose degradation</keyword>
<dbReference type="GO" id="GO:0008810">
    <property type="term" value="F:cellulase activity"/>
    <property type="evidence" value="ECO:0007669"/>
    <property type="project" value="UniProtKB-EC"/>
</dbReference>
<evidence type="ECO:0000256" key="2">
    <source>
        <dbReference type="ARBA" id="ARBA00007072"/>
    </source>
</evidence>
<dbReference type="PANTHER" id="PTHR22298">
    <property type="entry name" value="ENDO-1,4-BETA-GLUCANASE"/>
    <property type="match status" value="1"/>
</dbReference>
<sequence>MVIHGTHMVRVLVVWCIVASPSARAMNHGAYALSFDYKDAFSKAILFFEGQRSGKLPSTQRVKWRDDSALFDGESKGVNLSGGYYDAGDNVKFGWPMAYTICLLSWTAIEYPRQINFVNQLGYLQSEIRWGSDFILKAHISSTKLYTQVGDGNRDHSCWERPEDMDTPRTVIEINAYSPGTEVAAESAAALAAASIVFKAVDSKYSSKLLKHSKSLFEFADKYRGSYQGSCPFYCSYSGYNDELLWASAWLYKATGESRYLNYAISNQRWSQAATEFSWDNKFVGAQTLLAKEYFAGKSDLETFKAGVDSFVCAVMPKSGSVQIRTTPGGLLYTRDSSNLQYASGASMVLLAYSNVLIGGVQCGPTKFTPDQIKSFAKSQVDYILGKNPLKMSYMVGYSSKYPTHVHHRGASIDSVYAHPAKVGCNDGYSSYYSSSNPNPNIHVGAIVGGPDSNDGFADMRSDSSHLEPTTYMNAAFVGSVAAFLGDNSNCKLDWLQIPKTNLDDII</sequence>
<accession>A0AAU9LQ08</accession>
<evidence type="ECO:0000313" key="11">
    <source>
        <dbReference type="EMBL" id="CAH1415484.1"/>
    </source>
</evidence>
<dbReference type="Proteomes" id="UP001157418">
    <property type="component" value="Unassembled WGS sequence"/>
</dbReference>
<organism evidence="11 12">
    <name type="scientific">Lactuca virosa</name>
    <dbReference type="NCBI Taxonomy" id="75947"/>
    <lineage>
        <taxon>Eukaryota</taxon>
        <taxon>Viridiplantae</taxon>
        <taxon>Streptophyta</taxon>
        <taxon>Embryophyta</taxon>
        <taxon>Tracheophyta</taxon>
        <taxon>Spermatophyta</taxon>
        <taxon>Magnoliopsida</taxon>
        <taxon>eudicotyledons</taxon>
        <taxon>Gunneridae</taxon>
        <taxon>Pentapetalae</taxon>
        <taxon>asterids</taxon>
        <taxon>campanulids</taxon>
        <taxon>Asterales</taxon>
        <taxon>Asteraceae</taxon>
        <taxon>Cichorioideae</taxon>
        <taxon>Cichorieae</taxon>
        <taxon>Lactucinae</taxon>
        <taxon>Lactuca</taxon>
    </lineage>
</organism>
<comment type="catalytic activity">
    <reaction evidence="1 9">
        <text>Endohydrolysis of (1-&gt;4)-beta-D-glucosidic linkages in cellulose, lichenin and cereal beta-D-glucans.</text>
        <dbReference type="EC" id="3.2.1.4"/>
    </reaction>
</comment>
<comment type="similarity">
    <text evidence="2 8 9">Belongs to the glycosyl hydrolase 9 (cellulase E) family.</text>
</comment>
<keyword evidence="5 8" id="KW-0119">Carbohydrate metabolism</keyword>
<evidence type="ECO:0000313" key="12">
    <source>
        <dbReference type="Proteomes" id="UP001157418"/>
    </source>
</evidence>
<gene>
    <name evidence="11" type="ORF">LVIROSA_LOCUS3330</name>
</gene>
<keyword evidence="9" id="KW-0732">Signal</keyword>
<evidence type="ECO:0000256" key="5">
    <source>
        <dbReference type="ARBA" id="ARBA00023277"/>
    </source>
</evidence>